<sequence>MNAFRDHEFGCHLHPQEMVVGVCALCLRERLLILASNQSEVSLKRDKDRPFRVSRRKNSIILPKVFALSSFLTRLDSRRHQPNDYSDENSIGSFEDSFISIKFEDNGKASWDNNKVINTKPCTMEKEKKESKSVVEHTKRGGMLRWRRHIGRLLQLSRWKRSSKANSCHSGINGKVDSVKGRRGWMRSLTKRRATNVD</sequence>
<dbReference type="Proteomes" id="UP001210211">
    <property type="component" value="Unassembled WGS sequence"/>
</dbReference>
<reference evidence="1 2" key="1">
    <citation type="journal article" date="2022" name="Cell">
        <title>Repeat-based holocentromeres influence genome architecture and karyotype evolution.</title>
        <authorList>
            <person name="Hofstatter P.G."/>
            <person name="Thangavel G."/>
            <person name="Lux T."/>
            <person name="Neumann P."/>
            <person name="Vondrak T."/>
            <person name="Novak P."/>
            <person name="Zhang M."/>
            <person name="Costa L."/>
            <person name="Castellani M."/>
            <person name="Scott A."/>
            <person name="Toegelov H."/>
            <person name="Fuchs J."/>
            <person name="Mata-Sucre Y."/>
            <person name="Dias Y."/>
            <person name="Vanzela A.L.L."/>
            <person name="Huettel B."/>
            <person name="Almeida C.C.S."/>
            <person name="Simkova H."/>
            <person name="Souza G."/>
            <person name="Pedrosa-Harand A."/>
            <person name="Macas J."/>
            <person name="Mayer K.F.X."/>
            <person name="Houben A."/>
            <person name="Marques A."/>
        </authorList>
    </citation>
    <scope>NUCLEOTIDE SEQUENCE [LARGE SCALE GENOMIC DNA]</scope>
    <source>
        <strain evidence="1">RhyTen1mFocal</strain>
    </source>
</reference>
<protein>
    <submittedName>
        <fullName evidence="1">Uncharacterized protein</fullName>
    </submittedName>
</protein>
<comment type="caution">
    <text evidence="1">The sequence shown here is derived from an EMBL/GenBank/DDBJ whole genome shotgun (WGS) entry which is preliminary data.</text>
</comment>
<evidence type="ECO:0000313" key="1">
    <source>
        <dbReference type="EMBL" id="KAJ3687877.1"/>
    </source>
</evidence>
<dbReference type="Pfam" id="PF05340">
    <property type="entry name" value="DUF740"/>
    <property type="match status" value="1"/>
</dbReference>
<dbReference type="EMBL" id="JAMRDG010000002">
    <property type="protein sequence ID" value="KAJ3687877.1"/>
    <property type="molecule type" value="Genomic_DNA"/>
</dbReference>
<evidence type="ECO:0000313" key="2">
    <source>
        <dbReference type="Proteomes" id="UP001210211"/>
    </source>
</evidence>
<proteinExistence type="predicted"/>
<dbReference type="InterPro" id="IPR008004">
    <property type="entry name" value="OCTOPUS-like"/>
</dbReference>
<accession>A0AAD5Z6M2</accession>
<dbReference type="PANTHER" id="PTHR35995:SF1">
    <property type="entry name" value="OS04G0690500 PROTEIN"/>
    <property type="match status" value="1"/>
</dbReference>
<keyword evidence="2" id="KW-1185">Reference proteome</keyword>
<dbReference type="PANTHER" id="PTHR35995">
    <property type="entry name" value="OS04G0690500 PROTEIN"/>
    <property type="match status" value="1"/>
</dbReference>
<name>A0AAD5Z6M2_9POAL</name>
<dbReference type="AlphaFoldDB" id="A0AAD5Z6M2"/>
<gene>
    <name evidence="1" type="ORF">LUZ61_017041</name>
</gene>
<organism evidence="1 2">
    <name type="scientific">Rhynchospora tenuis</name>
    <dbReference type="NCBI Taxonomy" id="198213"/>
    <lineage>
        <taxon>Eukaryota</taxon>
        <taxon>Viridiplantae</taxon>
        <taxon>Streptophyta</taxon>
        <taxon>Embryophyta</taxon>
        <taxon>Tracheophyta</taxon>
        <taxon>Spermatophyta</taxon>
        <taxon>Magnoliopsida</taxon>
        <taxon>Liliopsida</taxon>
        <taxon>Poales</taxon>
        <taxon>Cyperaceae</taxon>
        <taxon>Cyperoideae</taxon>
        <taxon>Rhynchosporeae</taxon>
        <taxon>Rhynchospora</taxon>
    </lineage>
</organism>